<dbReference type="SUPFAM" id="SSF54211">
    <property type="entry name" value="Ribosomal protein S5 domain 2-like"/>
    <property type="match status" value="1"/>
</dbReference>
<dbReference type="Pfam" id="PF09186">
    <property type="entry name" value="DUF1949"/>
    <property type="match status" value="1"/>
</dbReference>
<dbReference type="InterPro" id="IPR023582">
    <property type="entry name" value="Impact"/>
</dbReference>
<dbReference type="GO" id="GO:0006446">
    <property type="term" value="P:regulation of translational initiation"/>
    <property type="evidence" value="ECO:0007669"/>
    <property type="project" value="TreeGrafter"/>
</dbReference>
<gene>
    <name evidence="4" type="ORF">QDX21_02255</name>
</gene>
<evidence type="ECO:0000259" key="3">
    <source>
        <dbReference type="Pfam" id="PF09186"/>
    </source>
</evidence>
<dbReference type="InterPro" id="IPR036956">
    <property type="entry name" value="Impact_N_sf"/>
</dbReference>
<evidence type="ECO:0000259" key="2">
    <source>
        <dbReference type="Pfam" id="PF01205"/>
    </source>
</evidence>
<dbReference type="Proteomes" id="UP001224674">
    <property type="component" value="Chromosome"/>
</dbReference>
<dbReference type="PANTHER" id="PTHR16301">
    <property type="entry name" value="IMPACT-RELATED"/>
    <property type="match status" value="1"/>
</dbReference>
<dbReference type="Pfam" id="PF01205">
    <property type="entry name" value="Impact_N"/>
    <property type="match status" value="1"/>
</dbReference>
<dbReference type="EMBL" id="CP122566">
    <property type="protein sequence ID" value="WGH93642.1"/>
    <property type="molecule type" value="Genomic_DNA"/>
</dbReference>
<evidence type="ECO:0000313" key="5">
    <source>
        <dbReference type="Proteomes" id="UP001224674"/>
    </source>
</evidence>
<sequence length="227" mass="24637">MPDSQCSSYLVPAARRETDGVRLEIKKSEFIAYVHRVESESAAREVIERIRKHHHGARHVCSAFILGPDRTVQRCCDDGEPAGTAGIPMLQALYSFTHPQFDGYLSDTVVAVVRYFGGIKLGAGGLVRAYTDAVVAGLESTVVRRRARVLLYEVAAPHADAGRWENELRATGVEVFGTNYGGTSAHIQLGIRDERGAVEKLQTDLATITSGAAHPVATGTQWMDISS</sequence>
<dbReference type="GO" id="GO:0005737">
    <property type="term" value="C:cytoplasm"/>
    <property type="evidence" value="ECO:0007669"/>
    <property type="project" value="TreeGrafter"/>
</dbReference>
<dbReference type="PANTHER" id="PTHR16301:SF20">
    <property type="entry name" value="IMPACT FAMILY MEMBER YIGZ"/>
    <property type="match status" value="1"/>
</dbReference>
<dbReference type="InterPro" id="IPR001498">
    <property type="entry name" value="Impact_N"/>
</dbReference>
<organism evidence="4 5">
    <name type="scientific">Auritidibacter ignavus</name>
    <dbReference type="NCBI Taxonomy" id="678932"/>
    <lineage>
        <taxon>Bacteria</taxon>
        <taxon>Bacillati</taxon>
        <taxon>Actinomycetota</taxon>
        <taxon>Actinomycetes</taxon>
        <taxon>Micrococcales</taxon>
        <taxon>Micrococcaceae</taxon>
        <taxon>Auritidibacter</taxon>
    </lineage>
</organism>
<dbReference type="InterPro" id="IPR015269">
    <property type="entry name" value="UPF0029_Impact_C"/>
</dbReference>
<evidence type="ECO:0000313" key="4">
    <source>
        <dbReference type="EMBL" id="WGH93642.1"/>
    </source>
</evidence>
<protein>
    <submittedName>
        <fullName evidence="4">IMPACT family protein</fullName>
    </submittedName>
</protein>
<evidence type="ECO:0000256" key="1">
    <source>
        <dbReference type="ARBA" id="ARBA00007665"/>
    </source>
</evidence>
<proteinExistence type="inferred from homology"/>
<comment type="similarity">
    <text evidence="1">Belongs to the IMPACT family.</text>
</comment>
<dbReference type="RefSeq" id="WP_110098276.1">
    <property type="nucleotide sequence ID" value="NZ_CP122566.1"/>
</dbReference>
<feature type="domain" description="Impact N-terminal" evidence="2">
    <location>
        <begin position="26"/>
        <end position="135"/>
    </location>
</feature>
<reference evidence="4 5" key="1">
    <citation type="submission" date="2023-03" db="EMBL/GenBank/DDBJ databases">
        <title>Complete genome sequences of several Auritidibacter ignavus strains isolated from ear infections.</title>
        <authorList>
            <person name="Baehr T."/>
            <person name="Baumhoegger A.M."/>
        </authorList>
    </citation>
    <scope>NUCLEOTIDE SEQUENCE [LARGE SCALE GENOMIC DNA]</scope>
    <source>
        <strain evidence="4 5">BABAE-6</strain>
    </source>
</reference>
<dbReference type="InterPro" id="IPR020568">
    <property type="entry name" value="Ribosomal_Su5_D2-typ_SF"/>
</dbReference>
<name>A0AAJ6DDB2_9MICC</name>
<dbReference type="Gene3D" id="3.30.230.30">
    <property type="entry name" value="Impact, N-terminal domain"/>
    <property type="match status" value="1"/>
</dbReference>
<accession>A0AAJ6DDB2</accession>
<dbReference type="AlphaFoldDB" id="A0AAJ6DDB2"/>
<keyword evidence="5" id="KW-1185">Reference proteome</keyword>
<feature type="domain" description="UPF0029" evidence="3">
    <location>
        <begin position="155"/>
        <end position="211"/>
    </location>
</feature>